<name>A0A0G4P8P0_PENC3</name>
<keyword evidence="2" id="KW-1185">Reference proteome</keyword>
<proteinExistence type="predicted"/>
<dbReference type="InterPro" id="IPR008775">
    <property type="entry name" value="Phytyl_CoA_dOase-like"/>
</dbReference>
<gene>
    <name evidence="1" type="ORF">PCAMFM013_S008g000110</name>
</gene>
<dbReference type="AlphaFoldDB" id="A0A0G4P8P0"/>
<dbReference type="PANTHER" id="PTHR31630">
    <property type="entry name" value="PHYTANOYL-COA DIOXYGENASE-RELATED-RELATED"/>
    <property type="match status" value="1"/>
</dbReference>
<sequence length="358" mass="40643">MSSEKYSSVSVLEGLSTEHVKNSSPDIKLIPSPRPDLLRSANHGDFRDDLTKDGFAVIKGVIPPERVTQYRETAKEWLLSFGTELDFEDNKTWIEKNLPVQNKIRTFAGYCVSHEKFMWDARMEPAVLETFATLWGTDELLASFDSLNITFPNRPDAPTRKPWEHVDQSPLRRGLHCVQGIICLSPSGPEDGGLVVWPGSHAHNEEFFNSRPDKDSWLPLKDIYFFPPEQLDWFRAQGMGPHKVCAEPGDLILWDSRTIHYGSDPTPKSNQIRTAIYAAYTPASMASPEQLALKKQVFERWGGTTHWPHDHVVVRNTHVMLENGTRDPRDRDQPLELPPLNDKLLKLVGAKPYKVVAI</sequence>
<dbReference type="Gene3D" id="2.60.120.620">
    <property type="entry name" value="q2cbj1_9rhob like domain"/>
    <property type="match status" value="1"/>
</dbReference>
<organism evidence="1 2">
    <name type="scientific">Penicillium camemberti (strain FM 013)</name>
    <dbReference type="NCBI Taxonomy" id="1429867"/>
    <lineage>
        <taxon>Eukaryota</taxon>
        <taxon>Fungi</taxon>
        <taxon>Dikarya</taxon>
        <taxon>Ascomycota</taxon>
        <taxon>Pezizomycotina</taxon>
        <taxon>Eurotiomycetes</taxon>
        <taxon>Eurotiomycetidae</taxon>
        <taxon>Eurotiales</taxon>
        <taxon>Aspergillaceae</taxon>
        <taxon>Penicillium</taxon>
    </lineage>
</organism>
<dbReference type="Proteomes" id="UP000053732">
    <property type="component" value="Unassembled WGS sequence"/>
</dbReference>
<evidence type="ECO:0000313" key="2">
    <source>
        <dbReference type="Proteomes" id="UP000053732"/>
    </source>
</evidence>
<reference evidence="1 2" key="1">
    <citation type="journal article" date="2014" name="Nat. Commun.">
        <title>Multiple recent horizontal transfers of a large genomic region in cheese making fungi.</title>
        <authorList>
            <person name="Cheeseman K."/>
            <person name="Ropars J."/>
            <person name="Renault P."/>
            <person name="Dupont J."/>
            <person name="Gouzy J."/>
            <person name="Branca A."/>
            <person name="Abraham A.L."/>
            <person name="Ceppi M."/>
            <person name="Conseiller E."/>
            <person name="Debuchy R."/>
            <person name="Malagnac F."/>
            <person name="Goarin A."/>
            <person name="Silar P."/>
            <person name="Lacoste S."/>
            <person name="Sallet E."/>
            <person name="Bensimon A."/>
            <person name="Giraud T."/>
            <person name="Brygoo Y."/>
        </authorList>
    </citation>
    <scope>NUCLEOTIDE SEQUENCE [LARGE SCALE GENOMIC DNA]</scope>
    <source>
        <strain evidence="2">FM 013</strain>
    </source>
</reference>
<dbReference type="GO" id="GO:0051213">
    <property type="term" value="F:dioxygenase activity"/>
    <property type="evidence" value="ECO:0007669"/>
    <property type="project" value="UniProtKB-KW"/>
</dbReference>
<evidence type="ECO:0000313" key="1">
    <source>
        <dbReference type="EMBL" id="CRL22681.1"/>
    </source>
</evidence>
<dbReference type="EMBL" id="HG793141">
    <property type="protein sequence ID" value="CRL22681.1"/>
    <property type="molecule type" value="Genomic_DNA"/>
</dbReference>
<dbReference type="SUPFAM" id="SSF51197">
    <property type="entry name" value="Clavaminate synthase-like"/>
    <property type="match status" value="1"/>
</dbReference>
<dbReference type="PANTHER" id="PTHR31630:SF6">
    <property type="entry name" value="PHYTANOYL-COA DIOXYGENASE-RELATED"/>
    <property type="match status" value="1"/>
</dbReference>
<dbReference type="Pfam" id="PF05721">
    <property type="entry name" value="PhyH"/>
    <property type="match status" value="1"/>
</dbReference>
<protein>
    <submittedName>
        <fullName evidence="1">Phytanoyl-CoA dioxygenase</fullName>
    </submittedName>
</protein>
<keyword evidence="1" id="KW-0560">Oxidoreductase</keyword>
<accession>A0A0G4P8P0</accession>
<keyword evidence="1" id="KW-0223">Dioxygenase</keyword>